<evidence type="ECO:0000313" key="1">
    <source>
        <dbReference type="EMBL" id="USG63689.1"/>
    </source>
</evidence>
<dbReference type="EMBL" id="CP098755">
    <property type="protein sequence ID" value="USG63689.1"/>
    <property type="molecule type" value="Genomic_DNA"/>
</dbReference>
<reference evidence="1" key="1">
    <citation type="submission" date="2022-06" db="EMBL/GenBank/DDBJ databases">
        <title>Genome sequencing of Brevibacillus sp. BB3-R1.</title>
        <authorList>
            <person name="Heo J."/>
            <person name="Lee D."/>
            <person name="Won M."/>
            <person name="Han B.-H."/>
            <person name="Hong S.-B."/>
            <person name="Kwon S.-W."/>
        </authorList>
    </citation>
    <scope>NUCLEOTIDE SEQUENCE</scope>
    <source>
        <strain evidence="1">BB3-R1</strain>
    </source>
</reference>
<organism evidence="1 2">
    <name type="scientific">Brevibacillus ruminantium</name>
    <dbReference type="NCBI Taxonomy" id="2950604"/>
    <lineage>
        <taxon>Bacteria</taxon>
        <taxon>Bacillati</taxon>
        <taxon>Bacillota</taxon>
        <taxon>Bacilli</taxon>
        <taxon>Bacillales</taxon>
        <taxon>Paenibacillaceae</taxon>
        <taxon>Brevibacillus</taxon>
    </lineage>
</organism>
<sequence>MILLDQLYQRLMEELFADGFVAAASWREYAGRRFLYVRSPLTSAQLSTCLTAAGERITAGTVIQPECIYVRTTGEDQVFRFRFVIPEDKKFCCGNLCEDCFLFRSQLS</sequence>
<proteinExistence type="predicted"/>
<dbReference type="RefSeq" id="WP_251870768.1">
    <property type="nucleotide sequence ID" value="NZ_CP098755.1"/>
</dbReference>
<gene>
    <name evidence="1" type="ORF">NDK47_16065</name>
</gene>
<keyword evidence="2" id="KW-1185">Reference proteome</keyword>
<protein>
    <submittedName>
        <fullName evidence="1">Uncharacterized protein</fullName>
    </submittedName>
</protein>
<dbReference type="Proteomes" id="UP001056500">
    <property type="component" value="Chromosome"/>
</dbReference>
<name>A0ABY4WA94_9BACL</name>
<accession>A0ABY4WA94</accession>
<evidence type="ECO:0000313" key="2">
    <source>
        <dbReference type="Proteomes" id="UP001056500"/>
    </source>
</evidence>